<keyword evidence="4 5" id="KW-0472">Membrane</keyword>
<reference evidence="9" key="1">
    <citation type="submission" date="2017-02" db="UniProtKB">
        <authorList>
            <consortium name="WormBaseParasite"/>
        </authorList>
    </citation>
    <scope>IDENTIFICATION</scope>
</reference>
<dbReference type="InterPro" id="IPR012292">
    <property type="entry name" value="Globin/Proto"/>
</dbReference>
<sequence length="552" mass="63286">MRAHTQVIFTSYSLYHATLETPGCQLVLPSRCVSYINRILCLKLIISKKFRLFSTMVNGYFTTALVILGTIGNVHGVRRVLITNLDKKRGVVLAVSLIALAIWDTILLWCAFFYYAIRKLPIAINSDWLNILMPWFHPFSQIANTAATWCVVAITWQRFMATRDPFRTPRSKALVRSFRSERQVSFMYCSTYRRLLRMPIALSIGAILLNVPAFFELYNYLCYKQEENRIVRPTALRLQSAYALYRLISRMIVVSIGPNLGILILTLLTVFMLRGSNRTRRKLFQMSENFLDRNASREILQTLISIMLVSKFLCFRSLTFVLDLVEVTVGVHNYYLVDVSNFLVLLNSATNSLVFLKASSWMNKRFLQKKTMTRKKTVCDAGQVLGDRLNILSSSWQQAVALNNGNPGVRILYSILRRQPTLFAVFRTSSLVLYANEKVTFSDSMGFMEVAERITAFIGELLQIIKDGKPDEYVVMRIRRVGAVHFQQGLQFPSIVWREFKSSIIGIISECEFRNSDEREAALDAWNVFTSFIIREMKMGTWAMGDTLASVS</sequence>
<evidence type="ECO:0000313" key="7">
    <source>
        <dbReference type="EMBL" id="VDM52953.1"/>
    </source>
</evidence>
<dbReference type="InterPro" id="IPR052954">
    <property type="entry name" value="GPCR-Ligand_Int"/>
</dbReference>
<dbReference type="Gene3D" id="1.10.490.10">
    <property type="entry name" value="Globins"/>
    <property type="match status" value="1"/>
</dbReference>
<dbReference type="SUPFAM" id="SSF81321">
    <property type="entry name" value="Family A G protein-coupled receptor-like"/>
    <property type="match status" value="1"/>
</dbReference>
<dbReference type="InterPro" id="IPR044399">
    <property type="entry name" value="Mb-like_M"/>
</dbReference>
<dbReference type="PROSITE" id="PS50262">
    <property type="entry name" value="G_PROTEIN_RECEP_F1_2"/>
    <property type="match status" value="1"/>
</dbReference>
<keyword evidence="2 5" id="KW-0812">Transmembrane</keyword>
<evidence type="ECO:0000313" key="8">
    <source>
        <dbReference type="Proteomes" id="UP000267027"/>
    </source>
</evidence>
<dbReference type="OrthoDB" id="5793039at2759"/>
<dbReference type="InterPro" id="IPR017452">
    <property type="entry name" value="GPCR_Rhodpsn_7TM"/>
</dbReference>
<keyword evidence="3 5" id="KW-1133">Transmembrane helix</keyword>
<name>A0A0R3PC64_ANGCS</name>
<dbReference type="Gene3D" id="1.20.1070.10">
    <property type="entry name" value="Rhodopsin 7-helix transmembrane proteins"/>
    <property type="match status" value="1"/>
</dbReference>
<evidence type="ECO:0000313" key="9">
    <source>
        <dbReference type="WBParaSite" id="ACOC_0000136701-mRNA-1"/>
    </source>
</evidence>
<dbReference type="GO" id="GO:0020037">
    <property type="term" value="F:heme binding"/>
    <property type="evidence" value="ECO:0007669"/>
    <property type="project" value="InterPro"/>
</dbReference>
<comment type="subcellular location">
    <subcellularLocation>
        <location evidence="1">Membrane</location>
    </subcellularLocation>
</comment>
<dbReference type="STRING" id="334426.A0A0R3PC64"/>
<keyword evidence="8" id="KW-1185">Reference proteome</keyword>
<evidence type="ECO:0000256" key="1">
    <source>
        <dbReference type="ARBA" id="ARBA00004370"/>
    </source>
</evidence>
<dbReference type="Proteomes" id="UP000267027">
    <property type="component" value="Unassembled WGS sequence"/>
</dbReference>
<organism evidence="9">
    <name type="scientific">Angiostrongylus costaricensis</name>
    <name type="common">Nematode worm</name>
    <dbReference type="NCBI Taxonomy" id="334426"/>
    <lineage>
        <taxon>Eukaryota</taxon>
        <taxon>Metazoa</taxon>
        <taxon>Ecdysozoa</taxon>
        <taxon>Nematoda</taxon>
        <taxon>Chromadorea</taxon>
        <taxon>Rhabditida</taxon>
        <taxon>Rhabditina</taxon>
        <taxon>Rhabditomorpha</taxon>
        <taxon>Strongyloidea</taxon>
        <taxon>Metastrongylidae</taxon>
        <taxon>Angiostrongylus</taxon>
    </lineage>
</organism>
<dbReference type="PANTHER" id="PTHR46641:SF13">
    <property type="entry name" value="G_PROTEIN_RECEP_F1_2 DOMAIN-CONTAINING PROTEIN"/>
    <property type="match status" value="1"/>
</dbReference>
<dbReference type="AlphaFoldDB" id="A0A0R3PC64"/>
<dbReference type="GO" id="GO:0016020">
    <property type="term" value="C:membrane"/>
    <property type="evidence" value="ECO:0007669"/>
    <property type="project" value="UniProtKB-SubCell"/>
</dbReference>
<dbReference type="EMBL" id="UYYA01000200">
    <property type="protein sequence ID" value="VDM52953.1"/>
    <property type="molecule type" value="Genomic_DNA"/>
</dbReference>
<feature type="transmembrane region" description="Helical" evidence="5">
    <location>
        <begin position="52"/>
        <end position="71"/>
    </location>
</feature>
<feature type="transmembrane region" description="Helical" evidence="5">
    <location>
        <begin position="91"/>
        <end position="117"/>
    </location>
</feature>
<evidence type="ECO:0000256" key="3">
    <source>
        <dbReference type="ARBA" id="ARBA00022989"/>
    </source>
</evidence>
<evidence type="ECO:0000256" key="5">
    <source>
        <dbReference type="SAM" id="Phobius"/>
    </source>
</evidence>
<dbReference type="CDD" id="cd01040">
    <property type="entry name" value="Mb-like"/>
    <property type="match status" value="1"/>
</dbReference>
<feature type="transmembrane region" description="Helical" evidence="5">
    <location>
        <begin position="195"/>
        <end position="215"/>
    </location>
</feature>
<evidence type="ECO:0000256" key="2">
    <source>
        <dbReference type="ARBA" id="ARBA00022692"/>
    </source>
</evidence>
<evidence type="ECO:0000256" key="4">
    <source>
        <dbReference type="ARBA" id="ARBA00023136"/>
    </source>
</evidence>
<feature type="transmembrane region" description="Helical" evidence="5">
    <location>
        <begin position="247"/>
        <end position="273"/>
    </location>
</feature>
<protein>
    <submittedName>
        <fullName evidence="9">G_PROTEIN_RECEP_F1_2 domain-containing protein</fullName>
    </submittedName>
</protein>
<reference evidence="7 8" key="2">
    <citation type="submission" date="2018-11" db="EMBL/GenBank/DDBJ databases">
        <authorList>
            <consortium name="Pathogen Informatics"/>
        </authorList>
    </citation>
    <scope>NUCLEOTIDE SEQUENCE [LARGE SCALE GENOMIC DNA]</scope>
    <source>
        <strain evidence="7 8">Costa Rica</strain>
    </source>
</reference>
<dbReference type="OMA" id="TWCVVAI"/>
<proteinExistence type="predicted"/>
<evidence type="ECO:0000259" key="6">
    <source>
        <dbReference type="PROSITE" id="PS50262"/>
    </source>
</evidence>
<gene>
    <name evidence="7" type="ORF">ACOC_LOCUS1368</name>
</gene>
<dbReference type="WBParaSite" id="ACOC_0000136701-mRNA-1">
    <property type="protein sequence ID" value="ACOC_0000136701-mRNA-1"/>
    <property type="gene ID" value="ACOC_0000136701"/>
</dbReference>
<dbReference type="PANTHER" id="PTHR46641">
    <property type="entry name" value="FMRFAMIDE RECEPTOR-RELATED"/>
    <property type="match status" value="1"/>
</dbReference>
<accession>A0A0R3PC64</accession>
<dbReference type="GO" id="GO:0019825">
    <property type="term" value="F:oxygen binding"/>
    <property type="evidence" value="ECO:0007669"/>
    <property type="project" value="InterPro"/>
</dbReference>
<feature type="domain" description="G-protein coupled receptors family 1 profile" evidence="6">
    <location>
        <begin position="72"/>
        <end position="355"/>
    </location>
</feature>
<dbReference type="CDD" id="cd14978">
    <property type="entry name" value="7tmA_FMRFamide_R-like"/>
    <property type="match status" value="1"/>
</dbReference>